<dbReference type="RefSeq" id="WP_039650626.1">
    <property type="nucleotide sequence ID" value="NZ_CP007770.1"/>
</dbReference>
<reference evidence="2 3" key="1">
    <citation type="journal article" date="2014" name="Genome Biol. Evol.">
        <title>Comparative Genomics of the Campylobacter lari Group.</title>
        <authorList>
            <person name="Miller W.G."/>
            <person name="Yee E."/>
            <person name="Chapman M.H."/>
            <person name="Smith T.P."/>
            <person name="Bono J.L."/>
            <person name="Huynh S."/>
            <person name="Parker C.T."/>
            <person name="Vandamme P."/>
            <person name="Luong K."/>
            <person name="Korlach J."/>
        </authorList>
    </citation>
    <scope>NUCLEOTIDE SEQUENCE [LARGE SCALE GENOMIC DNA]</scope>
    <source>
        <strain evidence="2 3">NCTC 12927</strain>
    </source>
</reference>
<proteinExistence type="predicted"/>
<gene>
    <name evidence="2" type="ORF">CINS_1151</name>
</gene>
<feature type="transmembrane region" description="Helical" evidence="1">
    <location>
        <begin position="6"/>
        <end position="25"/>
    </location>
</feature>
<dbReference type="STRING" id="1031564.CINS_1151"/>
<keyword evidence="1" id="KW-0472">Membrane</keyword>
<evidence type="ECO:0008006" key="4">
    <source>
        <dbReference type="Google" id="ProtNLM"/>
    </source>
</evidence>
<evidence type="ECO:0000256" key="1">
    <source>
        <dbReference type="SAM" id="Phobius"/>
    </source>
</evidence>
<organism evidence="2 3">
    <name type="scientific">Campylobacter insulaenigrae NCTC 12927</name>
    <dbReference type="NCBI Taxonomy" id="1031564"/>
    <lineage>
        <taxon>Bacteria</taxon>
        <taxon>Pseudomonadati</taxon>
        <taxon>Campylobacterota</taxon>
        <taxon>Epsilonproteobacteria</taxon>
        <taxon>Campylobacterales</taxon>
        <taxon>Campylobacteraceae</taxon>
        <taxon>Campylobacter</taxon>
    </lineage>
</organism>
<sequence>MKKYALYGILSFLSLILLIAFIFMVKYVNIKDLHISQNVKYSFDDIKREIPQTWQDKFSNLKINDYYPAANEFYMSFNMDDSAAKPKQKFYILDVNKNDVYSMFCLKQTLQAFLIKYTLIQSKNEVVIYLDTDNKQVLKNLIERLKFYDINANLKEAWL</sequence>
<protein>
    <recommendedName>
        <fullName evidence="4">Periplasmic protein</fullName>
    </recommendedName>
</protein>
<evidence type="ECO:0000313" key="3">
    <source>
        <dbReference type="Proteomes" id="UP000031163"/>
    </source>
</evidence>
<dbReference type="AlphaFoldDB" id="A0A0A8H1U9"/>
<dbReference type="EMBL" id="CP007770">
    <property type="protein sequence ID" value="AJC88113.1"/>
    <property type="molecule type" value="Genomic_DNA"/>
</dbReference>
<name>A0A0A8H1U9_9BACT</name>
<evidence type="ECO:0000313" key="2">
    <source>
        <dbReference type="EMBL" id="AJC88113.1"/>
    </source>
</evidence>
<keyword evidence="1" id="KW-0812">Transmembrane</keyword>
<accession>A0A0A8H1U9</accession>
<keyword evidence="1" id="KW-1133">Transmembrane helix</keyword>
<dbReference type="Proteomes" id="UP000031163">
    <property type="component" value="Chromosome"/>
</dbReference>
<dbReference type="KEGG" id="cis:CINS_1151"/>
<dbReference type="GeneID" id="74431937"/>
<dbReference type="HOGENOM" id="CLU_139627_0_0_7"/>